<dbReference type="AlphaFoldDB" id="A0A9W8R2H7"/>
<dbReference type="CDD" id="cd00413">
    <property type="entry name" value="Glyco_hydrolase_16"/>
    <property type="match status" value="1"/>
</dbReference>
<dbReference type="PANTHER" id="PTHR38121">
    <property type="entry name" value="GH16 DOMAIN-CONTAINING PROTEIN"/>
    <property type="match status" value="1"/>
</dbReference>
<dbReference type="Proteomes" id="UP001152087">
    <property type="component" value="Unassembled WGS sequence"/>
</dbReference>
<proteinExistence type="predicted"/>
<name>A0A9W8R2H7_9HYPO</name>
<dbReference type="PROSITE" id="PS51257">
    <property type="entry name" value="PROKAR_LIPOPROTEIN"/>
    <property type="match status" value="1"/>
</dbReference>
<dbReference type="Pfam" id="PF00722">
    <property type="entry name" value="Glyco_hydro_16"/>
    <property type="match status" value="1"/>
</dbReference>
<dbReference type="InterPro" id="IPR000757">
    <property type="entry name" value="Beta-glucanase-like"/>
</dbReference>
<dbReference type="PROSITE" id="PS51762">
    <property type="entry name" value="GH16_2"/>
    <property type="match status" value="1"/>
</dbReference>
<dbReference type="PANTHER" id="PTHR38121:SF4">
    <property type="entry name" value="GH16 DOMAIN-CONTAINING PROTEIN-RELATED"/>
    <property type="match status" value="1"/>
</dbReference>
<protein>
    <recommendedName>
        <fullName evidence="2">GH16 domain-containing protein</fullName>
    </recommendedName>
</protein>
<dbReference type="InterPro" id="IPR013320">
    <property type="entry name" value="ConA-like_dom_sf"/>
</dbReference>
<sequence length="326" mass="36295">MSSPKSFLASILTALPIALASCNGARAATVDDSQCDCYVADNRYYAGHMFWDFRSLSQYAKVPALIQTQQGNTDADFSSSFFNWESEFGQTWGLQNWENGNSEFPMQNSYNNIYIEKNTDSSPASDTFMTMRTARHKGFQSAAEFESINKYHYASMRMYARTKGSPGACTAMFTYLGGEKLADVQEADIEVLTSDPKGLIHYTNQPSYTEEGEEVVGASKAVTMPDGVKWTDWAAHRMDWTPKETVWKVNGKQTWANSFQVPRDPAQFSFNAWSDGGDWTGTMAEGGVAYQQIQWIEILHGQADKATCKRVCSVDSGSEVGKPVRV</sequence>
<dbReference type="SUPFAM" id="SSF49899">
    <property type="entry name" value="Concanavalin A-like lectins/glucanases"/>
    <property type="match status" value="1"/>
</dbReference>
<comment type="caution">
    <text evidence="3">The sequence shown here is derived from an EMBL/GenBank/DDBJ whole genome shotgun (WGS) entry which is preliminary data.</text>
</comment>
<feature type="domain" description="GH16" evidence="2">
    <location>
        <begin position="55"/>
        <end position="304"/>
    </location>
</feature>
<evidence type="ECO:0000259" key="2">
    <source>
        <dbReference type="PROSITE" id="PS51762"/>
    </source>
</evidence>
<evidence type="ECO:0000313" key="3">
    <source>
        <dbReference type="EMBL" id="KAJ4185797.1"/>
    </source>
</evidence>
<organism evidence="3 4">
    <name type="scientific">Fusarium falciforme</name>
    <dbReference type="NCBI Taxonomy" id="195108"/>
    <lineage>
        <taxon>Eukaryota</taxon>
        <taxon>Fungi</taxon>
        <taxon>Dikarya</taxon>
        <taxon>Ascomycota</taxon>
        <taxon>Pezizomycotina</taxon>
        <taxon>Sordariomycetes</taxon>
        <taxon>Hypocreomycetidae</taxon>
        <taxon>Hypocreales</taxon>
        <taxon>Nectriaceae</taxon>
        <taxon>Fusarium</taxon>
        <taxon>Fusarium solani species complex</taxon>
    </lineage>
</organism>
<gene>
    <name evidence="3" type="ORF">NW755_008249</name>
</gene>
<dbReference type="Gene3D" id="2.60.120.200">
    <property type="match status" value="1"/>
</dbReference>
<feature type="chain" id="PRO_5040810937" description="GH16 domain-containing protein" evidence="1">
    <location>
        <begin position="28"/>
        <end position="326"/>
    </location>
</feature>
<keyword evidence="4" id="KW-1185">Reference proteome</keyword>
<evidence type="ECO:0000256" key="1">
    <source>
        <dbReference type="SAM" id="SignalP"/>
    </source>
</evidence>
<keyword evidence="1" id="KW-0732">Signal</keyword>
<feature type="signal peptide" evidence="1">
    <location>
        <begin position="1"/>
        <end position="27"/>
    </location>
</feature>
<evidence type="ECO:0000313" key="4">
    <source>
        <dbReference type="Proteomes" id="UP001152087"/>
    </source>
</evidence>
<accession>A0A9W8R2H7</accession>
<reference evidence="3" key="1">
    <citation type="submission" date="2022-09" db="EMBL/GenBank/DDBJ databases">
        <title>Fusarium specimens isolated from Avocado Roots.</title>
        <authorList>
            <person name="Stajich J."/>
            <person name="Roper C."/>
            <person name="Heimlech-Rivalta G."/>
        </authorList>
    </citation>
    <scope>NUCLEOTIDE SEQUENCE</scope>
    <source>
        <strain evidence="3">A02</strain>
    </source>
</reference>
<dbReference type="GO" id="GO:0004553">
    <property type="term" value="F:hydrolase activity, hydrolyzing O-glycosyl compounds"/>
    <property type="evidence" value="ECO:0007669"/>
    <property type="project" value="InterPro"/>
</dbReference>
<dbReference type="GO" id="GO:0005975">
    <property type="term" value="P:carbohydrate metabolic process"/>
    <property type="evidence" value="ECO:0007669"/>
    <property type="project" value="InterPro"/>
</dbReference>
<dbReference type="EMBL" id="JAOQAV010000022">
    <property type="protein sequence ID" value="KAJ4185797.1"/>
    <property type="molecule type" value="Genomic_DNA"/>
</dbReference>